<dbReference type="PATRIC" id="fig|1411021.3.peg.90"/>
<sequence length="70" mass="8228">QRNMMQLREIEKDKYDVDALLDEVLGREGSPERERNRALAWEEYLAQVKHDAQATRLPKTVAEPAMSDEW</sequence>
<evidence type="ECO:0000313" key="2">
    <source>
        <dbReference type="Proteomes" id="UP000018874"/>
    </source>
</evidence>
<reference evidence="1 2" key="1">
    <citation type="submission" date="2013-11" db="EMBL/GenBank/DDBJ databases">
        <title>Single cell genomics of uncultured Tannerella BU063 (oral taxon 286).</title>
        <authorList>
            <person name="Beall C.J."/>
            <person name="Campbell A.G."/>
            <person name="Griffen A.L."/>
            <person name="Podar M."/>
            <person name="Leys E.J."/>
        </authorList>
    </citation>
    <scope>NUCLEOTIDE SEQUENCE [LARGE SCALE GENOMIC DNA]</scope>
    <source>
        <strain evidence="1">Cell 6/7/9</strain>
    </source>
</reference>
<dbReference type="EMBL" id="AYYD01000384">
    <property type="protein sequence ID" value="ETK10962.1"/>
    <property type="molecule type" value="Genomic_DNA"/>
</dbReference>
<gene>
    <name evidence="1" type="ORF">T231_01875</name>
</gene>
<evidence type="ECO:0000313" key="1">
    <source>
        <dbReference type="EMBL" id="ETK10962.1"/>
    </source>
</evidence>
<accession>W2CX02</accession>
<proteinExistence type="predicted"/>
<organism evidence="1 2">
    <name type="scientific">Tannerella sp. oral taxon BU063 isolate Cell 6/7/9</name>
    <dbReference type="NCBI Taxonomy" id="1411021"/>
    <lineage>
        <taxon>Bacteria</taxon>
        <taxon>Pseudomonadati</taxon>
        <taxon>Bacteroidota</taxon>
        <taxon>Bacteroidia</taxon>
        <taxon>Bacteroidales</taxon>
        <taxon>Tannerellaceae</taxon>
        <taxon>Tannerella</taxon>
    </lineage>
</organism>
<dbReference type="AlphaFoldDB" id="W2CX02"/>
<feature type="non-terminal residue" evidence="1">
    <location>
        <position position="1"/>
    </location>
</feature>
<keyword evidence="2" id="KW-1185">Reference proteome</keyword>
<dbReference type="Proteomes" id="UP000018874">
    <property type="component" value="Unassembled WGS sequence"/>
</dbReference>
<protein>
    <submittedName>
        <fullName evidence="1">Uncharacterized protein</fullName>
    </submittedName>
</protein>
<name>W2CX02_9BACT</name>
<comment type="caution">
    <text evidence="1">The sequence shown here is derived from an EMBL/GenBank/DDBJ whole genome shotgun (WGS) entry which is preliminary data.</text>
</comment>